<dbReference type="EMBL" id="FYEH01000004">
    <property type="protein sequence ID" value="SNB64889.1"/>
    <property type="molecule type" value="Genomic_DNA"/>
</dbReference>
<organism evidence="2 3">
    <name type="scientific">Arboricoccus pini</name>
    <dbReference type="NCBI Taxonomy" id="1963835"/>
    <lineage>
        <taxon>Bacteria</taxon>
        <taxon>Pseudomonadati</taxon>
        <taxon>Pseudomonadota</taxon>
        <taxon>Alphaproteobacteria</taxon>
        <taxon>Geminicoccales</taxon>
        <taxon>Geminicoccaceae</taxon>
        <taxon>Arboricoccus</taxon>
    </lineage>
</organism>
<dbReference type="InterPro" id="IPR019201">
    <property type="entry name" value="DUF2065"/>
</dbReference>
<evidence type="ECO:0000313" key="2">
    <source>
        <dbReference type="EMBL" id="SNB64889.1"/>
    </source>
</evidence>
<keyword evidence="3" id="KW-1185">Reference proteome</keyword>
<keyword evidence="1" id="KW-0812">Transmembrane</keyword>
<feature type="transmembrane region" description="Helical" evidence="1">
    <location>
        <begin position="6"/>
        <end position="27"/>
    </location>
</feature>
<dbReference type="AlphaFoldDB" id="A0A212QYU3"/>
<gene>
    <name evidence="2" type="ORF">SAMN07250955_104157</name>
</gene>
<dbReference type="PANTHER" id="PTHR38602:SF1">
    <property type="entry name" value="INNER MEMBRANE PROTEIN"/>
    <property type="match status" value="1"/>
</dbReference>
<sequence>MVGGGLGDFLVGMGLVLVIEGALWSLFPNAMRRASRAILALDTPIIRGTGLAVAVAGVGLVWLVRHR</sequence>
<dbReference type="Proteomes" id="UP000197065">
    <property type="component" value="Unassembled WGS sequence"/>
</dbReference>
<evidence type="ECO:0000313" key="3">
    <source>
        <dbReference type="Proteomes" id="UP000197065"/>
    </source>
</evidence>
<name>A0A212QYU3_9PROT</name>
<protein>
    <recommendedName>
        <fullName evidence="4">DUF2065 domain-containing protein</fullName>
    </recommendedName>
</protein>
<reference evidence="2 3" key="1">
    <citation type="submission" date="2017-06" db="EMBL/GenBank/DDBJ databases">
        <authorList>
            <person name="Kim H.J."/>
            <person name="Triplett B.A."/>
        </authorList>
    </citation>
    <scope>NUCLEOTIDE SEQUENCE [LARGE SCALE GENOMIC DNA]</scope>
    <source>
        <strain evidence="2 3">B29T1</strain>
    </source>
</reference>
<feature type="transmembrane region" description="Helical" evidence="1">
    <location>
        <begin position="39"/>
        <end position="64"/>
    </location>
</feature>
<keyword evidence="1" id="KW-1133">Transmembrane helix</keyword>
<accession>A0A212QYU3</accession>
<keyword evidence="1" id="KW-0472">Membrane</keyword>
<dbReference type="RefSeq" id="WP_088560739.1">
    <property type="nucleotide sequence ID" value="NZ_FYEH01000004.1"/>
</dbReference>
<dbReference type="PANTHER" id="PTHR38602">
    <property type="entry name" value="INNER MEMBRANE PROTEIN-RELATED"/>
    <property type="match status" value="1"/>
</dbReference>
<dbReference type="Pfam" id="PF09838">
    <property type="entry name" value="DUF2065"/>
    <property type="match status" value="1"/>
</dbReference>
<evidence type="ECO:0000256" key="1">
    <source>
        <dbReference type="SAM" id="Phobius"/>
    </source>
</evidence>
<proteinExistence type="predicted"/>
<evidence type="ECO:0008006" key="4">
    <source>
        <dbReference type="Google" id="ProtNLM"/>
    </source>
</evidence>